<name>A0AAN8ETY7_9EURO</name>
<dbReference type="EMBL" id="JAKLMC020000001">
    <property type="protein sequence ID" value="KAK5958883.1"/>
    <property type="molecule type" value="Genomic_DNA"/>
</dbReference>
<keyword evidence="3" id="KW-1185">Reference proteome</keyword>
<feature type="coiled-coil region" evidence="1">
    <location>
        <begin position="13"/>
        <end position="40"/>
    </location>
</feature>
<reference evidence="2 3" key="1">
    <citation type="submission" date="2022-12" db="EMBL/GenBank/DDBJ databases">
        <title>Genomic features and morphological characterization of a novel Knufia sp. strain isolated from spacecraft assembly facility.</title>
        <authorList>
            <person name="Teixeira M."/>
            <person name="Chander A.M."/>
            <person name="Stajich J.E."/>
            <person name="Venkateswaran K."/>
        </authorList>
    </citation>
    <scope>NUCLEOTIDE SEQUENCE [LARGE SCALE GENOMIC DNA]</scope>
    <source>
        <strain evidence="2 3">FJI-L2-BK-P2</strain>
    </source>
</reference>
<keyword evidence="1" id="KW-0175">Coiled coil</keyword>
<organism evidence="2 3">
    <name type="scientific">Knufia fluminis</name>
    <dbReference type="NCBI Taxonomy" id="191047"/>
    <lineage>
        <taxon>Eukaryota</taxon>
        <taxon>Fungi</taxon>
        <taxon>Dikarya</taxon>
        <taxon>Ascomycota</taxon>
        <taxon>Pezizomycotina</taxon>
        <taxon>Eurotiomycetes</taxon>
        <taxon>Chaetothyriomycetidae</taxon>
        <taxon>Chaetothyriales</taxon>
        <taxon>Trichomeriaceae</taxon>
        <taxon>Knufia</taxon>
    </lineage>
</organism>
<dbReference type="AlphaFoldDB" id="A0AAN8ETY7"/>
<proteinExistence type="predicted"/>
<sequence length="150" mass="17247">MSQPNKFNPNILLEALADQIKELKAQVNLLEAAITNRNTKANATPDPHTQLTGLITQLHRQFLSPEPFIFNGYEPNFRHVYLQWRSLMMAKLAAMPDALDKQFKVTYVALHTAGIPRSLIDQRYDQRRCVLTWEDVSRIFSALDHHYGVS</sequence>
<protein>
    <submittedName>
        <fullName evidence="2">Uncharacterized protein</fullName>
    </submittedName>
</protein>
<gene>
    <name evidence="2" type="ORF">OHC33_000727</name>
</gene>
<evidence type="ECO:0000313" key="2">
    <source>
        <dbReference type="EMBL" id="KAK5958883.1"/>
    </source>
</evidence>
<evidence type="ECO:0000256" key="1">
    <source>
        <dbReference type="SAM" id="Coils"/>
    </source>
</evidence>
<dbReference type="Proteomes" id="UP001316803">
    <property type="component" value="Unassembled WGS sequence"/>
</dbReference>
<comment type="caution">
    <text evidence="2">The sequence shown here is derived from an EMBL/GenBank/DDBJ whole genome shotgun (WGS) entry which is preliminary data.</text>
</comment>
<accession>A0AAN8ETY7</accession>
<evidence type="ECO:0000313" key="3">
    <source>
        <dbReference type="Proteomes" id="UP001316803"/>
    </source>
</evidence>